<name>A0A2Z6M345_TRISU</name>
<accession>A0A2Z6M345</accession>
<sequence>MAVIYNRKNSSAADPAELNTADQYPLLHPLKDLLPVLIDGDRHEGQSFRLSEFPSTMPEMFSDALRSGVEKYGSDREVNLLCQGTKLSALSDTELDAAKAPTLAQEKKGGGGSSTRKVWSSVKKEIRVRRKWHIQGTAQRMFRYCKNKIGTGVKECIGRKKRLEPAPPAKGTWTLQKAQTNSTRFEDALGRGSKRLSQVKINFLSGQRKLGRHRVAPKMKGDWWHRCPSFIGYNPRALTQSSALDL</sequence>
<dbReference type="EMBL" id="DF973197">
    <property type="protein sequence ID" value="GAU19300.1"/>
    <property type="molecule type" value="Genomic_DNA"/>
</dbReference>
<dbReference type="Proteomes" id="UP000242715">
    <property type="component" value="Unassembled WGS sequence"/>
</dbReference>
<dbReference type="OrthoDB" id="10325350at2759"/>
<protein>
    <submittedName>
        <fullName evidence="1">Uncharacterized protein</fullName>
    </submittedName>
</protein>
<keyword evidence="2" id="KW-1185">Reference proteome</keyword>
<organism evidence="1 2">
    <name type="scientific">Trifolium subterraneum</name>
    <name type="common">Subterranean clover</name>
    <dbReference type="NCBI Taxonomy" id="3900"/>
    <lineage>
        <taxon>Eukaryota</taxon>
        <taxon>Viridiplantae</taxon>
        <taxon>Streptophyta</taxon>
        <taxon>Embryophyta</taxon>
        <taxon>Tracheophyta</taxon>
        <taxon>Spermatophyta</taxon>
        <taxon>Magnoliopsida</taxon>
        <taxon>eudicotyledons</taxon>
        <taxon>Gunneridae</taxon>
        <taxon>Pentapetalae</taxon>
        <taxon>rosids</taxon>
        <taxon>fabids</taxon>
        <taxon>Fabales</taxon>
        <taxon>Fabaceae</taxon>
        <taxon>Papilionoideae</taxon>
        <taxon>50 kb inversion clade</taxon>
        <taxon>NPAAA clade</taxon>
        <taxon>Hologalegina</taxon>
        <taxon>IRL clade</taxon>
        <taxon>Trifolieae</taxon>
        <taxon>Trifolium</taxon>
    </lineage>
</organism>
<dbReference type="AlphaFoldDB" id="A0A2Z6M345"/>
<proteinExistence type="predicted"/>
<reference evidence="2" key="1">
    <citation type="journal article" date="2017" name="Front. Plant Sci.">
        <title>Climate Clever Clovers: New Paradigm to Reduce the Environmental Footprint of Ruminants by Breeding Low Methanogenic Forages Utilizing Haplotype Variation.</title>
        <authorList>
            <person name="Kaur P."/>
            <person name="Appels R."/>
            <person name="Bayer P.E."/>
            <person name="Keeble-Gagnere G."/>
            <person name="Wang J."/>
            <person name="Hirakawa H."/>
            <person name="Shirasawa K."/>
            <person name="Vercoe P."/>
            <person name="Stefanova K."/>
            <person name="Durmic Z."/>
            <person name="Nichols P."/>
            <person name="Revell C."/>
            <person name="Isobe S.N."/>
            <person name="Edwards D."/>
            <person name="Erskine W."/>
        </authorList>
    </citation>
    <scope>NUCLEOTIDE SEQUENCE [LARGE SCALE GENOMIC DNA]</scope>
    <source>
        <strain evidence="2">cv. Daliak</strain>
    </source>
</reference>
<evidence type="ECO:0000313" key="2">
    <source>
        <dbReference type="Proteomes" id="UP000242715"/>
    </source>
</evidence>
<evidence type="ECO:0000313" key="1">
    <source>
        <dbReference type="EMBL" id="GAU19300.1"/>
    </source>
</evidence>
<gene>
    <name evidence="1" type="ORF">TSUD_335860</name>
</gene>